<organism evidence="2 3">
    <name type="scientific">Mycena metata</name>
    <dbReference type="NCBI Taxonomy" id="1033252"/>
    <lineage>
        <taxon>Eukaryota</taxon>
        <taxon>Fungi</taxon>
        <taxon>Dikarya</taxon>
        <taxon>Basidiomycota</taxon>
        <taxon>Agaricomycotina</taxon>
        <taxon>Agaricomycetes</taxon>
        <taxon>Agaricomycetidae</taxon>
        <taxon>Agaricales</taxon>
        <taxon>Marasmiineae</taxon>
        <taxon>Mycenaceae</taxon>
        <taxon>Mycena</taxon>
    </lineage>
</organism>
<feature type="region of interest" description="Disordered" evidence="1">
    <location>
        <begin position="635"/>
        <end position="662"/>
    </location>
</feature>
<evidence type="ECO:0000256" key="1">
    <source>
        <dbReference type="SAM" id="MobiDB-lite"/>
    </source>
</evidence>
<feature type="region of interest" description="Disordered" evidence="1">
    <location>
        <begin position="347"/>
        <end position="373"/>
    </location>
</feature>
<dbReference type="EMBL" id="JARKIB010000377">
    <property type="protein sequence ID" value="KAJ7712106.1"/>
    <property type="molecule type" value="Genomic_DNA"/>
</dbReference>
<feature type="compositionally biased region" description="Low complexity" evidence="1">
    <location>
        <begin position="364"/>
        <end position="373"/>
    </location>
</feature>
<keyword evidence="3" id="KW-1185">Reference proteome</keyword>
<dbReference type="AlphaFoldDB" id="A0AAD7H4F2"/>
<name>A0AAD7H4F2_9AGAR</name>
<comment type="caution">
    <text evidence="2">The sequence shown here is derived from an EMBL/GenBank/DDBJ whole genome shotgun (WGS) entry which is preliminary data.</text>
</comment>
<feature type="region of interest" description="Disordered" evidence="1">
    <location>
        <begin position="847"/>
        <end position="894"/>
    </location>
</feature>
<feature type="compositionally biased region" description="Basic and acidic residues" evidence="1">
    <location>
        <begin position="874"/>
        <end position="886"/>
    </location>
</feature>
<evidence type="ECO:0000313" key="2">
    <source>
        <dbReference type="EMBL" id="KAJ7712106.1"/>
    </source>
</evidence>
<evidence type="ECO:0000313" key="3">
    <source>
        <dbReference type="Proteomes" id="UP001215598"/>
    </source>
</evidence>
<reference evidence="2" key="1">
    <citation type="submission" date="2023-03" db="EMBL/GenBank/DDBJ databases">
        <title>Massive genome expansion in bonnet fungi (Mycena s.s.) driven by repeated elements and novel gene families across ecological guilds.</title>
        <authorList>
            <consortium name="Lawrence Berkeley National Laboratory"/>
            <person name="Harder C.B."/>
            <person name="Miyauchi S."/>
            <person name="Viragh M."/>
            <person name="Kuo A."/>
            <person name="Thoen E."/>
            <person name="Andreopoulos B."/>
            <person name="Lu D."/>
            <person name="Skrede I."/>
            <person name="Drula E."/>
            <person name="Henrissat B."/>
            <person name="Morin E."/>
            <person name="Kohler A."/>
            <person name="Barry K."/>
            <person name="LaButti K."/>
            <person name="Morin E."/>
            <person name="Salamov A."/>
            <person name="Lipzen A."/>
            <person name="Mereny Z."/>
            <person name="Hegedus B."/>
            <person name="Baldrian P."/>
            <person name="Stursova M."/>
            <person name="Weitz H."/>
            <person name="Taylor A."/>
            <person name="Grigoriev I.V."/>
            <person name="Nagy L.G."/>
            <person name="Martin F."/>
            <person name="Kauserud H."/>
        </authorList>
    </citation>
    <scope>NUCLEOTIDE SEQUENCE</scope>
    <source>
        <strain evidence="2">CBHHK182m</strain>
    </source>
</reference>
<feature type="compositionally biased region" description="Pro residues" evidence="1">
    <location>
        <begin position="572"/>
        <end position="581"/>
    </location>
</feature>
<feature type="compositionally biased region" description="Low complexity" evidence="1">
    <location>
        <begin position="857"/>
        <end position="867"/>
    </location>
</feature>
<proteinExistence type="predicted"/>
<dbReference type="Proteomes" id="UP001215598">
    <property type="component" value="Unassembled WGS sequence"/>
</dbReference>
<sequence>MARAGTAKRRRQRLGLGPAKPGKIGWVHGTKLPFFAAHKDSYLAAAEIKQTGEFYDAMAQLYLKTYGYNTAWDGDLEDGQEVADDVDPNEDVDSLLPEETEERATYFKRLRGKIGVWYKAQYGGAVEKKAKPKNFKELFNKPELAPPVPIKPREIHWYSRHFWQERIKPRVEARWAIVSHLPEPPAIIAVRNAVTKEAWAGETEEFRQEVRSALEAAHQVALKAYEIATSGDAPTTPPEYDVALNNAGYYLQPFLDAAAERFGMNVSLMMCGPVADRGGRIEVRSVHSGMSNGLVPRIWSDFDRGGFDAAQRSFIDFSHHCFTEADCRARALNGMEMASEDLDHASGANALSSRGSTGAGTAGDTGNSAVGAGNSAAVGRQEADVPLNAAPAPSAVPEAGPSNEMRLTYGSDGMLPDPRNDPIFDDPALFRITPPKIGRTLQRELDALGTAERELEEGRLMVALQRMQGGMEAGAALAMDSDDEDNALAPPHTTGFGFGGGSGTTLLSASSGNTPTSGTSGTTPTSAKTPTPTPTTSATSGTGTVQGRGTDATPASTSTARGMPAPAGAPSTTPPSRPVPRPAFGINAALQRPEVNPLSEGPINIDEVDGRWAAPSAAAVTLTTVVPTPSVDQTVEAGGGGGRDVQQQGRAEGGAHPMWSTDDESAWQPELRSAVEGFERAKDWGGEDWVACVEELIELERAWKFPAKGLLAAPQGGPAERPEEVPGFKQAQRRWNAPVKIASAVGPRETDGSFAQRWWKWWRAAQPEGRELRAAEELELEDWAGVAKMHGRNGMLLYVGGLLWWGEAAAAEEDKDASAVFLAEWKTAVKDVTEVLRAAVASVGGKKKSAVKTNARANGGAKVQAAGAKKRKRADTNTGKENDAPGKRTRRSHA</sequence>
<feature type="compositionally biased region" description="Low complexity" evidence="1">
    <location>
        <begin position="504"/>
        <end position="543"/>
    </location>
</feature>
<gene>
    <name evidence="2" type="ORF">B0H16DRAFT_1744532</name>
</gene>
<protein>
    <submittedName>
        <fullName evidence="2">Uncharacterized protein</fullName>
    </submittedName>
</protein>
<feature type="region of interest" description="Disordered" evidence="1">
    <location>
        <begin position="482"/>
        <end position="583"/>
    </location>
</feature>
<accession>A0AAD7H4F2</accession>